<feature type="non-terminal residue" evidence="1">
    <location>
        <position position="1"/>
    </location>
</feature>
<accession>A0A225UTC7</accession>
<organism evidence="1 2">
    <name type="scientific">Phytophthora megakarya</name>
    <dbReference type="NCBI Taxonomy" id="4795"/>
    <lineage>
        <taxon>Eukaryota</taxon>
        <taxon>Sar</taxon>
        <taxon>Stramenopiles</taxon>
        <taxon>Oomycota</taxon>
        <taxon>Peronosporomycetes</taxon>
        <taxon>Peronosporales</taxon>
        <taxon>Peronosporaceae</taxon>
        <taxon>Phytophthora</taxon>
    </lineage>
</organism>
<dbReference type="Proteomes" id="UP000198211">
    <property type="component" value="Unassembled WGS sequence"/>
</dbReference>
<dbReference type="AlphaFoldDB" id="A0A225UTC7"/>
<sequence length="46" mass="5208">LFNAGVDSLAVKKFGRWRSDAVEVYTVLKMDLTSTLAEKMFNPSRD</sequence>
<keyword evidence="2" id="KW-1185">Reference proteome</keyword>
<dbReference type="OrthoDB" id="118193at2759"/>
<evidence type="ECO:0000313" key="1">
    <source>
        <dbReference type="EMBL" id="OWY95806.1"/>
    </source>
</evidence>
<dbReference type="EMBL" id="NBNE01012473">
    <property type="protein sequence ID" value="OWY95806.1"/>
    <property type="molecule type" value="Genomic_DNA"/>
</dbReference>
<name>A0A225UTC7_9STRA</name>
<protein>
    <submittedName>
        <fullName evidence="1">Uncharacterized protein</fullName>
    </submittedName>
</protein>
<proteinExistence type="predicted"/>
<reference evidence="2" key="1">
    <citation type="submission" date="2017-03" db="EMBL/GenBank/DDBJ databases">
        <title>Phytopthora megakarya and P. palmivora, two closely related causual agents of cacao black pod achieved similar genome size and gene model numbers by different mechanisms.</title>
        <authorList>
            <person name="Ali S."/>
            <person name="Shao J."/>
            <person name="Larry D.J."/>
            <person name="Kronmiller B."/>
            <person name="Shen D."/>
            <person name="Strem M.D."/>
            <person name="Melnick R.L."/>
            <person name="Guiltinan M.J."/>
            <person name="Tyler B.M."/>
            <person name="Meinhardt L.W."/>
            <person name="Bailey B.A."/>
        </authorList>
    </citation>
    <scope>NUCLEOTIDE SEQUENCE [LARGE SCALE GENOMIC DNA]</scope>
    <source>
        <strain evidence="2">zdho120</strain>
    </source>
</reference>
<gene>
    <name evidence="1" type="ORF">PHMEG_00034099</name>
</gene>
<evidence type="ECO:0000313" key="2">
    <source>
        <dbReference type="Proteomes" id="UP000198211"/>
    </source>
</evidence>
<comment type="caution">
    <text evidence="1">The sequence shown here is derived from an EMBL/GenBank/DDBJ whole genome shotgun (WGS) entry which is preliminary data.</text>
</comment>